<dbReference type="EMBL" id="QUMU01000017">
    <property type="protein sequence ID" value="REG23164.1"/>
    <property type="molecule type" value="Genomic_DNA"/>
</dbReference>
<protein>
    <recommendedName>
        <fullName evidence="3">Lipoprotein</fullName>
    </recommendedName>
</protein>
<dbReference type="RefSeq" id="WP_047856896.1">
    <property type="nucleotide sequence ID" value="NZ_CP011509.1"/>
</dbReference>
<keyword evidence="2" id="KW-1185">Reference proteome</keyword>
<evidence type="ECO:0000313" key="2">
    <source>
        <dbReference type="Proteomes" id="UP000256345"/>
    </source>
</evidence>
<gene>
    <name evidence="1" type="ORF">ATI61_1177</name>
</gene>
<proteinExistence type="predicted"/>
<comment type="caution">
    <text evidence="1">The sequence shown here is derived from an EMBL/GenBank/DDBJ whole genome shotgun (WGS) entry which is preliminary data.</text>
</comment>
<sequence>MRIANLALVTLALMGCPKQVDTRVAGSDDDQLTTYEARLEELRAWASASAGELSCSDQCTLSTQTCDVAEGLCGVVARHPARTDLPPRCARARESCAERTDGCTRCRSH</sequence>
<dbReference type="Proteomes" id="UP000256345">
    <property type="component" value="Unassembled WGS sequence"/>
</dbReference>
<name>A0ABX9JNJ5_9BACT</name>
<accession>A0ABX9JNJ5</accession>
<reference evidence="1 2" key="1">
    <citation type="submission" date="2018-08" db="EMBL/GenBank/DDBJ databases">
        <title>Genomic Encyclopedia of Archaeal and Bacterial Type Strains, Phase II (KMG-II): from individual species to whole genera.</title>
        <authorList>
            <person name="Goeker M."/>
        </authorList>
    </citation>
    <scope>NUCLEOTIDE SEQUENCE [LARGE SCALE GENOMIC DNA]</scope>
    <source>
        <strain evidence="1 2">DSM 2261</strain>
    </source>
</reference>
<evidence type="ECO:0000313" key="1">
    <source>
        <dbReference type="EMBL" id="REG23164.1"/>
    </source>
</evidence>
<organism evidence="1 2">
    <name type="scientific">Archangium gephyra</name>
    <dbReference type="NCBI Taxonomy" id="48"/>
    <lineage>
        <taxon>Bacteria</taxon>
        <taxon>Pseudomonadati</taxon>
        <taxon>Myxococcota</taxon>
        <taxon>Myxococcia</taxon>
        <taxon>Myxococcales</taxon>
        <taxon>Cystobacterineae</taxon>
        <taxon>Archangiaceae</taxon>
        <taxon>Archangium</taxon>
    </lineage>
</organism>
<evidence type="ECO:0008006" key="3">
    <source>
        <dbReference type="Google" id="ProtNLM"/>
    </source>
</evidence>
<dbReference type="PROSITE" id="PS51257">
    <property type="entry name" value="PROKAR_LIPOPROTEIN"/>
    <property type="match status" value="1"/>
</dbReference>